<feature type="compositionally biased region" description="Acidic residues" evidence="5">
    <location>
        <begin position="712"/>
        <end position="721"/>
    </location>
</feature>
<feature type="region of interest" description="Disordered" evidence="5">
    <location>
        <begin position="385"/>
        <end position="419"/>
    </location>
</feature>
<dbReference type="PANTHER" id="PTHR43557">
    <property type="entry name" value="APOPTOSIS-INDUCING FACTOR 1"/>
    <property type="match status" value="1"/>
</dbReference>
<keyword evidence="4" id="KW-0560">Oxidoreductase</keyword>
<dbReference type="InterPro" id="IPR016156">
    <property type="entry name" value="FAD/NAD-linked_Rdtase_dimer_sf"/>
</dbReference>
<feature type="region of interest" description="Disordered" evidence="5">
    <location>
        <begin position="702"/>
        <end position="721"/>
    </location>
</feature>
<keyword evidence="3" id="KW-0274">FAD</keyword>
<dbReference type="AlphaFoldDB" id="B8CAJ3"/>
<gene>
    <name evidence="6" type="ORF">THAPSDRAFT_9163</name>
</gene>
<keyword evidence="2" id="KW-0285">Flavoprotein</keyword>
<protein>
    <recommendedName>
        <fullName evidence="8">FAD/NAD(P)-binding domain-containing protein</fullName>
    </recommendedName>
</protein>
<dbReference type="GO" id="GO:0071949">
    <property type="term" value="F:FAD binding"/>
    <property type="evidence" value="ECO:0000318"/>
    <property type="project" value="GO_Central"/>
</dbReference>
<reference evidence="6 7" key="1">
    <citation type="journal article" date="2004" name="Science">
        <title>The genome of the diatom Thalassiosira pseudonana: ecology, evolution, and metabolism.</title>
        <authorList>
            <person name="Armbrust E.V."/>
            <person name="Berges J.A."/>
            <person name="Bowler C."/>
            <person name="Green B.R."/>
            <person name="Martinez D."/>
            <person name="Putnam N.H."/>
            <person name="Zhou S."/>
            <person name="Allen A.E."/>
            <person name="Apt K.E."/>
            <person name="Bechner M."/>
            <person name="Brzezinski M.A."/>
            <person name="Chaal B.K."/>
            <person name="Chiovitti A."/>
            <person name="Davis A.K."/>
            <person name="Demarest M.S."/>
            <person name="Detter J.C."/>
            <person name="Glavina T."/>
            <person name="Goodstein D."/>
            <person name="Hadi M.Z."/>
            <person name="Hellsten U."/>
            <person name="Hildebrand M."/>
            <person name="Jenkins B.D."/>
            <person name="Jurka J."/>
            <person name="Kapitonov V.V."/>
            <person name="Kroger N."/>
            <person name="Lau W.W."/>
            <person name="Lane T.W."/>
            <person name="Larimer F.W."/>
            <person name="Lippmeier J.C."/>
            <person name="Lucas S."/>
            <person name="Medina M."/>
            <person name="Montsant A."/>
            <person name="Obornik M."/>
            <person name="Parker M.S."/>
            <person name="Palenik B."/>
            <person name="Pazour G.J."/>
            <person name="Richardson P.M."/>
            <person name="Rynearson T.A."/>
            <person name="Saito M.A."/>
            <person name="Schwartz D.C."/>
            <person name="Thamatrakoln K."/>
            <person name="Valentin K."/>
            <person name="Vardi A."/>
            <person name="Wilkerson F.P."/>
            <person name="Rokhsar D.S."/>
        </authorList>
    </citation>
    <scope>NUCLEOTIDE SEQUENCE [LARGE SCALE GENOMIC DNA]</scope>
    <source>
        <strain evidence="6 7">CCMP1335</strain>
    </source>
</reference>
<name>B8CAJ3_THAPS</name>
<feature type="region of interest" description="Disordered" evidence="5">
    <location>
        <begin position="60"/>
        <end position="80"/>
    </location>
</feature>
<dbReference type="GO" id="GO:0005739">
    <property type="term" value="C:mitochondrion"/>
    <property type="evidence" value="ECO:0000318"/>
    <property type="project" value="GO_Central"/>
</dbReference>
<sequence length="721" mass="79277">MIHVYPTQHSSSEQSTFTNSIHYRKSVLLATGSRGAPPPDECVRFDAWNRILELRSTSLPPSVLSSSVSSSDGTSVPSQKIEQFPLPTKPIPILDPTTVRSLSLMAASQGATVAVMGSGFEALELAASLAHASQLAASKSSTASNTTNNDDSKKVMLLFGNSGPMSARLPRYLSAAISKRLRLFGIEVEERTMTRYLSMDTPFNGASSKEEPPRLEIYTVKSYDSLDSRRMSADLLVVAPSVDGMNDDGRIATNSEFHAASSIFAAGSVAKYPNARTGQADVAGGTYLSAQLAGEIAATNMVIESREGDKLLKRKKQSEIEPSSHFQEFIPVWRSDVIPYTSTNPNNDKSHSSPSLYSMGIHALCIGRCDSEGMSTHGFWWTNTNQQSSESRRNSDNSESTTEESTRRSVGPNSFMRRATRRFAMKSPKGSVSTRGALPVYGSGVVYYLDRCGNIQGVMLWGLPFSEDPSFVQSSINNGLVKRMKDMIRSNGGVAIRDHSENILKDNAGINVDVDLLSYMHLAEESKHLVSLALTGNVDGDKQQKMRVLGRPLHRYTPFKGAELTNLGKMRRKDDMGNVSESDDLFYSSTTPPSSDSIQRVEEMGRPPSLKRIYPMQGGTIPGTTEHNLEMEREARQLQNERSRPPKEEPLWLRQGEEQRFVNRKEAMADAFLRNMLLGQFSDGTSAVKQAPVPRVVKGAKEQWKAWTGDADGNEEENDSQ</sequence>
<organism evidence="6 7">
    <name type="scientific">Thalassiosira pseudonana</name>
    <name type="common">Marine diatom</name>
    <name type="synonym">Cyclotella nana</name>
    <dbReference type="NCBI Taxonomy" id="35128"/>
    <lineage>
        <taxon>Eukaryota</taxon>
        <taxon>Sar</taxon>
        <taxon>Stramenopiles</taxon>
        <taxon>Ochrophyta</taxon>
        <taxon>Bacillariophyta</taxon>
        <taxon>Coscinodiscophyceae</taxon>
        <taxon>Thalassiosirophycidae</taxon>
        <taxon>Thalassiosirales</taxon>
        <taxon>Thalassiosiraceae</taxon>
        <taxon>Thalassiosira</taxon>
    </lineage>
</organism>
<evidence type="ECO:0000313" key="7">
    <source>
        <dbReference type="Proteomes" id="UP000001449"/>
    </source>
</evidence>
<feature type="region of interest" description="Disordered" evidence="5">
    <location>
        <begin position="571"/>
        <end position="627"/>
    </location>
</feature>
<dbReference type="InterPro" id="IPR036188">
    <property type="entry name" value="FAD/NAD-bd_sf"/>
</dbReference>
<dbReference type="GeneID" id="7447985"/>
<accession>B8CAJ3</accession>
<dbReference type="EMBL" id="CM000647">
    <property type="protein sequence ID" value="EED89517.1"/>
    <property type="molecule type" value="Genomic_DNA"/>
</dbReference>
<dbReference type="PaxDb" id="35128-Thaps9163"/>
<dbReference type="PANTHER" id="PTHR43557:SF4">
    <property type="entry name" value="APOPTOSIS-INDUCING FACTOR 1, MITOCHONDRIAL"/>
    <property type="match status" value="1"/>
</dbReference>
<dbReference type="HOGENOM" id="CLU_383828_0_0_1"/>
<evidence type="ECO:0000256" key="1">
    <source>
        <dbReference type="ARBA" id="ARBA00006442"/>
    </source>
</evidence>
<dbReference type="GO" id="GO:0160203">
    <property type="term" value="P:mitochondrial disulfide relay system"/>
    <property type="evidence" value="ECO:0000318"/>
    <property type="project" value="GO_Central"/>
</dbReference>
<feature type="compositionally biased region" description="Low complexity" evidence="5">
    <location>
        <begin position="60"/>
        <end position="78"/>
    </location>
</feature>
<evidence type="ECO:0000313" key="6">
    <source>
        <dbReference type="EMBL" id="EED89517.1"/>
    </source>
</evidence>
<feature type="compositionally biased region" description="Polar residues" evidence="5">
    <location>
        <begin position="587"/>
        <end position="598"/>
    </location>
</feature>
<evidence type="ECO:0000256" key="4">
    <source>
        <dbReference type="ARBA" id="ARBA00023002"/>
    </source>
</evidence>
<evidence type="ECO:0000256" key="2">
    <source>
        <dbReference type="ARBA" id="ARBA00022630"/>
    </source>
</evidence>
<evidence type="ECO:0000256" key="3">
    <source>
        <dbReference type="ARBA" id="ARBA00022827"/>
    </source>
</evidence>
<dbReference type="OMA" id="GFWWTNT"/>
<proteinExistence type="inferred from homology"/>
<dbReference type="eggNOG" id="ENOG502SCSI">
    <property type="taxonomic scope" value="Eukaryota"/>
</dbReference>
<evidence type="ECO:0000256" key="5">
    <source>
        <dbReference type="SAM" id="MobiDB-lite"/>
    </source>
</evidence>
<dbReference type="InterPro" id="IPR050446">
    <property type="entry name" value="FAD-oxidoreductase/Apoptosis"/>
</dbReference>
<keyword evidence="7" id="KW-1185">Reference proteome</keyword>
<evidence type="ECO:0008006" key="8">
    <source>
        <dbReference type="Google" id="ProtNLM"/>
    </source>
</evidence>
<comment type="similarity">
    <text evidence="1">Belongs to the FAD-dependent oxidoreductase family.</text>
</comment>
<dbReference type="Gene3D" id="3.50.50.60">
    <property type="entry name" value="FAD/NAD(P)-binding domain"/>
    <property type="match status" value="2"/>
</dbReference>
<dbReference type="Proteomes" id="UP000001449">
    <property type="component" value="Chromosome 12"/>
</dbReference>
<dbReference type="KEGG" id="tps:THAPSDRAFT_9163"/>
<reference evidence="6 7" key="2">
    <citation type="journal article" date="2008" name="Nature">
        <title>The Phaeodactylum genome reveals the evolutionary history of diatom genomes.</title>
        <authorList>
            <person name="Bowler C."/>
            <person name="Allen A.E."/>
            <person name="Badger J.H."/>
            <person name="Grimwood J."/>
            <person name="Jabbari K."/>
            <person name="Kuo A."/>
            <person name="Maheswari U."/>
            <person name="Martens C."/>
            <person name="Maumus F."/>
            <person name="Otillar R.P."/>
            <person name="Rayko E."/>
            <person name="Salamov A."/>
            <person name="Vandepoele K."/>
            <person name="Beszteri B."/>
            <person name="Gruber A."/>
            <person name="Heijde M."/>
            <person name="Katinka M."/>
            <person name="Mock T."/>
            <person name="Valentin K."/>
            <person name="Verret F."/>
            <person name="Berges J.A."/>
            <person name="Brownlee C."/>
            <person name="Cadoret J.P."/>
            <person name="Chiovitti A."/>
            <person name="Choi C.J."/>
            <person name="Coesel S."/>
            <person name="De Martino A."/>
            <person name="Detter J.C."/>
            <person name="Durkin C."/>
            <person name="Falciatore A."/>
            <person name="Fournet J."/>
            <person name="Haruta M."/>
            <person name="Huysman M.J."/>
            <person name="Jenkins B.D."/>
            <person name="Jiroutova K."/>
            <person name="Jorgensen R.E."/>
            <person name="Joubert Y."/>
            <person name="Kaplan A."/>
            <person name="Kroger N."/>
            <person name="Kroth P.G."/>
            <person name="La Roche J."/>
            <person name="Lindquist E."/>
            <person name="Lommer M."/>
            <person name="Martin-Jezequel V."/>
            <person name="Lopez P.J."/>
            <person name="Lucas S."/>
            <person name="Mangogna M."/>
            <person name="McGinnis K."/>
            <person name="Medlin L.K."/>
            <person name="Montsant A."/>
            <person name="Oudot-Le Secq M.P."/>
            <person name="Napoli C."/>
            <person name="Obornik M."/>
            <person name="Parker M.S."/>
            <person name="Petit J.L."/>
            <person name="Porcel B.M."/>
            <person name="Poulsen N."/>
            <person name="Robison M."/>
            <person name="Rychlewski L."/>
            <person name="Rynearson T.A."/>
            <person name="Schmutz J."/>
            <person name="Shapiro H."/>
            <person name="Siaut M."/>
            <person name="Stanley M."/>
            <person name="Sussman M.R."/>
            <person name="Taylor A.R."/>
            <person name="Vardi A."/>
            <person name="von Dassow P."/>
            <person name="Vyverman W."/>
            <person name="Willis A."/>
            <person name="Wyrwicz L.S."/>
            <person name="Rokhsar D.S."/>
            <person name="Weissenbach J."/>
            <person name="Armbrust E.V."/>
            <person name="Green B.R."/>
            <person name="Van de Peer Y."/>
            <person name="Grigoriev I.V."/>
        </authorList>
    </citation>
    <scope>NUCLEOTIDE SEQUENCE [LARGE SCALE GENOMIC DNA]</scope>
    <source>
        <strain evidence="6 7">CCMP1335</strain>
    </source>
</reference>
<dbReference type="GO" id="GO:0016174">
    <property type="term" value="F:NAD(P)H oxidase H2O2-forming activity"/>
    <property type="evidence" value="ECO:0000318"/>
    <property type="project" value="GO_Central"/>
</dbReference>
<dbReference type="RefSeq" id="XP_002293056.1">
    <property type="nucleotide sequence ID" value="XM_002293020.1"/>
</dbReference>
<dbReference type="InParanoid" id="B8CAJ3"/>
<dbReference type="GO" id="GO:0012501">
    <property type="term" value="P:programmed cell death"/>
    <property type="evidence" value="ECO:0000318"/>
    <property type="project" value="GO_Central"/>
</dbReference>
<dbReference type="Gene3D" id="3.30.390.30">
    <property type="match status" value="1"/>
</dbReference>